<dbReference type="InterPro" id="IPR007172">
    <property type="entry name" value="DUF374"/>
</dbReference>
<dbReference type="EMBL" id="LAQL01000002">
    <property type="protein sequence ID" value="KLN62331.1"/>
    <property type="molecule type" value="Genomic_DNA"/>
</dbReference>
<keyword evidence="4" id="KW-1185">Reference proteome</keyword>
<reference evidence="3 4" key="1">
    <citation type="submission" date="2015-03" db="EMBL/GenBank/DDBJ databases">
        <title>Genome Sequence of Kiloniella spongiae MEBiC09566, isolated from a marine sponge.</title>
        <authorList>
            <person name="Shao Z."/>
            <person name="Wang L."/>
            <person name="Li X."/>
        </authorList>
    </citation>
    <scope>NUCLEOTIDE SEQUENCE [LARGE SCALE GENOMIC DNA]</scope>
    <source>
        <strain evidence="3 4">MEBiC09566</strain>
    </source>
</reference>
<evidence type="ECO:0000313" key="3">
    <source>
        <dbReference type="EMBL" id="KLN62331.1"/>
    </source>
</evidence>
<dbReference type="Proteomes" id="UP000035444">
    <property type="component" value="Unassembled WGS sequence"/>
</dbReference>
<evidence type="ECO:0000259" key="2">
    <source>
        <dbReference type="Pfam" id="PF04028"/>
    </source>
</evidence>
<evidence type="ECO:0000313" key="4">
    <source>
        <dbReference type="Proteomes" id="UP000035444"/>
    </source>
</evidence>
<dbReference type="STRING" id="1489064.WH96_02120"/>
<dbReference type="OrthoDB" id="9810508at2"/>
<organism evidence="3 4">
    <name type="scientific">Kiloniella spongiae</name>
    <dbReference type="NCBI Taxonomy" id="1489064"/>
    <lineage>
        <taxon>Bacteria</taxon>
        <taxon>Pseudomonadati</taxon>
        <taxon>Pseudomonadota</taxon>
        <taxon>Alphaproteobacteria</taxon>
        <taxon>Rhodospirillales</taxon>
        <taxon>Kiloniellaceae</taxon>
        <taxon>Kiloniella</taxon>
    </lineage>
</organism>
<comment type="caution">
    <text evidence="3">The sequence shown here is derived from an EMBL/GenBank/DDBJ whole genome shotgun (WGS) entry which is preliminary data.</text>
</comment>
<dbReference type="AlphaFoldDB" id="A0A0H2MJE4"/>
<feature type="region of interest" description="Disordered" evidence="1">
    <location>
        <begin position="227"/>
        <end position="254"/>
    </location>
</feature>
<dbReference type="Pfam" id="PF04028">
    <property type="entry name" value="DUF374"/>
    <property type="match status" value="1"/>
</dbReference>
<proteinExistence type="predicted"/>
<accession>A0A0H2MJE4</accession>
<feature type="domain" description="DUF374" evidence="2">
    <location>
        <begin position="73"/>
        <end position="137"/>
    </location>
</feature>
<evidence type="ECO:0000256" key="1">
    <source>
        <dbReference type="SAM" id="MobiDB-lite"/>
    </source>
</evidence>
<dbReference type="RefSeq" id="WP_047762454.1">
    <property type="nucleotide sequence ID" value="NZ_LAQL01000002.1"/>
</dbReference>
<dbReference type="PATRIC" id="fig|1489064.4.peg.1350"/>
<dbReference type="CDD" id="cd07983">
    <property type="entry name" value="LPLAT_DUF374-like"/>
    <property type="match status" value="1"/>
</dbReference>
<name>A0A0H2MJE4_9PROT</name>
<protein>
    <recommendedName>
        <fullName evidence="2">DUF374 domain-containing protein</fullName>
    </recommendedName>
</protein>
<feature type="compositionally biased region" description="Polar residues" evidence="1">
    <location>
        <begin position="237"/>
        <end position="254"/>
    </location>
</feature>
<sequence>MKLSKRILRSTFFQNLIARLISSYISLVRNTVRWQEIIPDETQKYLDGDSNIIGCFWHARMIMMFNAWKDSDRSKFHMLISAHRDGRVIAKSIKNLGFNTVEGSSRRGGATALVNLKRTLDKGSAIGITPDGPKGPRMRAKTGAIKAAQMTGRPILPVTGTVASRKVFNSWDRFVLPAPFTKGVIIWGTPIYVERDASKEQQEEYRLELEGQLNKLTQMADQSFGQNLIHPDPLPTPKTNTHLNHTPETSDANT</sequence>
<gene>
    <name evidence="3" type="ORF">WH96_02120</name>
</gene>